<accession>A0A0F9HUF8</accession>
<reference evidence="1" key="1">
    <citation type="journal article" date="2015" name="Nature">
        <title>Complex archaea that bridge the gap between prokaryotes and eukaryotes.</title>
        <authorList>
            <person name="Spang A."/>
            <person name="Saw J.H."/>
            <person name="Jorgensen S.L."/>
            <person name="Zaremba-Niedzwiedzka K."/>
            <person name="Martijn J."/>
            <person name="Lind A.E."/>
            <person name="van Eijk R."/>
            <person name="Schleper C."/>
            <person name="Guy L."/>
            <person name="Ettema T.J."/>
        </authorList>
    </citation>
    <scope>NUCLEOTIDE SEQUENCE</scope>
</reference>
<organism evidence="1">
    <name type="scientific">marine sediment metagenome</name>
    <dbReference type="NCBI Taxonomy" id="412755"/>
    <lineage>
        <taxon>unclassified sequences</taxon>
        <taxon>metagenomes</taxon>
        <taxon>ecological metagenomes</taxon>
    </lineage>
</organism>
<evidence type="ECO:0000313" key="1">
    <source>
        <dbReference type="EMBL" id="KKL78747.1"/>
    </source>
</evidence>
<dbReference type="EMBL" id="LAZR01023363">
    <property type="protein sequence ID" value="KKL78747.1"/>
    <property type="molecule type" value="Genomic_DNA"/>
</dbReference>
<proteinExistence type="predicted"/>
<dbReference type="AlphaFoldDB" id="A0A0F9HUF8"/>
<name>A0A0F9HUF8_9ZZZZ</name>
<sequence length="54" mass="6358">MDKTFDVWREDNCIWIADLRIPIGPEVERSASLKHLVPEQARELIEALQEVLKR</sequence>
<comment type="caution">
    <text evidence="1">The sequence shown here is derived from an EMBL/GenBank/DDBJ whole genome shotgun (WGS) entry which is preliminary data.</text>
</comment>
<gene>
    <name evidence="1" type="ORF">LCGC14_2021800</name>
</gene>
<protein>
    <submittedName>
        <fullName evidence="1">Uncharacterized protein</fullName>
    </submittedName>
</protein>